<dbReference type="SUPFAM" id="SSF51621">
    <property type="entry name" value="Phosphoenolpyruvate/pyruvate domain"/>
    <property type="match status" value="1"/>
</dbReference>
<sequence>MAKVLREKIKNRNGRCLVGPGVFDGISAHVANSVGFDWIYLAGSGASGSFCGEPDLSVITATEMAQLGRMVVEVVDVPVIADADTGFGGPLNIARTIAMYEAAGIAGCHIEDQTFPKRCGQLEGKDVVDIDTYTERIAAAVAARRNPDFVIIARTDARNAVQFGGPDAGEQAFEEGVKRLKAALDAGADMAFMESPRGKEEGARLVKALHPHPVMINVLPDGLTGNLTTDECSELGFATVMYPCTGFVPAMLAMQRSYGMLKEKKTDLPACEGKTIKNFFEQCGLKAAFAFDSQVVEHIKKDVPAQKYENMTAHDLF</sequence>
<dbReference type="Pfam" id="PF13714">
    <property type="entry name" value="PEP_mutase"/>
    <property type="match status" value="1"/>
</dbReference>
<dbReference type="CDD" id="cd00377">
    <property type="entry name" value="ICL_PEPM"/>
    <property type="match status" value="1"/>
</dbReference>
<dbReference type="STRING" id="1314781.A0A165EIZ7"/>
<dbReference type="OrthoDB" id="1923844at2759"/>
<dbReference type="GO" id="GO:0003824">
    <property type="term" value="F:catalytic activity"/>
    <property type="evidence" value="ECO:0007669"/>
    <property type="project" value="InterPro"/>
</dbReference>
<dbReference type="InterPro" id="IPR015813">
    <property type="entry name" value="Pyrv/PenolPyrv_kinase-like_dom"/>
</dbReference>
<dbReference type="PANTHER" id="PTHR42905:SF2">
    <property type="entry name" value="PHOSPHOENOLPYRUVATE CARBOXYLASE FAMILY PROTEIN"/>
    <property type="match status" value="1"/>
</dbReference>
<dbReference type="Proteomes" id="UP000077266">
    <property type="component" value="Unassembled WGS sequence"/>
</dbReference>
<dbReference type="AlphaFoldDB" id="A0A165EIZ7"/>
<dbReference type="PANTHER" id="PTHR42905">
    <property type="entry name" value="PHOSPHOENOLPYRUVATE CARBOXYLASE"/>
    <property type="match status" value="1"/>
</dbReference>
<proteinExistence type="predicted"/>
<evidence type="ECO:0000313" key="1">
    <source>
        <dbReference type="EMBL" id="KZV87043.1"/>
    </source>
</evidence>
<dbReference type="InParanoid" id="A0A165EIZ7"/>
<dbReference type="EMBL" id="KV426137">
    <property type="protein sequence ID" value="KZV87043.1"/>
    <property type="molecule type" value="Genomic_DNA"/>
</dbReference>
<reference evidence="1 2" key="1">
    <citation type="journal article" date="2016" name="Mol. Biol. Evol.">
        <title>Comparative Genomics of Early-Diverging Mushroom-Forming Fungi Provides Insights into the Origins of Lignocellulose Decay Capabilities.</title>
        <authorList>
            <person name="Nagy L.G."/>
            <person name="Riley R."/>
            <person name="Tritt A."/>
            <person name="Adam C."/>
            <person name="Daum C."/>
            <person name="Floudas D."/>
            <person name="Sun H."/>
            <person name="Yadav J.S."/>
            <person name="Pangilinan J."/>
            <person name="Larsson K.H."/>
            <person name="Matsuura K."/>
            <person name="Barry K."/>
            <person name="Labutti K."/>
            <person name="Kuo R."/>
            <person name="Ohm R.A."/>
            <person name="Bhattacharya S.S."/>
            <person name="Shirouzu T."/>
            <person name="Yoshinaga Y."/>
            <person name="Martin F.M."/>
            <person name="Grigoriev I.V."/>
            <person name="Hibbett D.S."/>
        </authorList>
    </citation>
    <scope>NUCLEOTIDE SEQUENCE [LARGE SCALE GENOMIC DNA]</scope>
    <source>
        <strain evidence="1 2">HHB12029</strain>
    </source>
</reference>
<evidence type="ECO:0000313" key="2">
    <source>
        <dbReference type="Proteomes" id="UP000077266"/>
    </source>
</evidence>
<dbReference type="InterPro" id="IPR039556">
    <property type="entry name" value="ICL/PEPM"/>
</dbReference>
<keyword evidence="2" id="KW-1185">Reference proteome</keyword>
<gene>
    <name evidence="1" type="ORF">EXIGLDRAFT_711924</name>
</gene>
<dbReference type="InterPro" id="IPR040442">
    <property type="entry name" value="Pyrv_kinase-like_dom_sf"/>
</dbReference>
<keyword evidence="1" id="KW-0670">Pyruvate</keyword>
<dbReference type="Gene3D" id="3.20.20.60">
    <property type="entry name" value="Phosphoenolpyruvate-binding domains"/>
    <property type="match status" value="1"/>
</dbReference>
<name>A0A165EIZ7_EXIGL</name>
<accession>A0A165EIZ7</accession>
<organism evidence="1 2">
    <name type="scientific">Exidia glandulosa HHB12029</name>
    <dbReference type="NCBI Taxonomy" id="1314781"/>
    <lineage>
        <taxon>Eukaryota</taxon>
        <taxon>Fungi</taxon>
        <taxon>Dikarya</taxon>
        <taxon>Basidiomycota</taxon>
        <taxon>Agaricomycotina</taxon>
        <taxon>Agaricomycetes</taxon>
        <taxon>Auriculariales</taxon>
        <taxon>Exidiaceae</taxon>
        <taxon>Exidia</taxon>
    </lineage>
</organism>
<protein>
    <submittedName>
        <fullName evidence="1">Carboxyphosphonoenolpyruvate mutase</fullName>
    </submittedName>
</protein>